<feature type="transmembrane region" description="Helical" evidence="5">
    <location>
        <begin position="51"/>
        <end position="72"/>
    </location>
</feature>
<feature type="transmembrane region" description="Helical" evidence="5">
    <location>
        <begin position="84"/>
        <end position="104"/>
    </location>
</feature>
<reference evidence="7 8" key="1">
    <citation type="journal article" date="2020" name="Microb. Ecol.">
        <title>Ecogenomics of the Marine Benthic Filamentous Cyanobacterium Adonisia.</title>
        <authorList>
            <person name="Walter J.M."/>
            <person name="Coutinho F.H."/>
            <person name="Leomil L."/>
            <person name="Hargreaves P.I."/>
            <person name="Campeao M.E."/>
            <person name="Vieira V.V."/>
            <person name="Silva B.S."/>
            <person name="Fistarol G.O."/>
            <person name="Salomon P.S."/>
            <person name="Sawabe T."/>
            <person name="Mino S."/>
            <person name="Hosokawa M."/>
            <person name="Miyashita H."/>
            <person name="Maruyama F."/>
            <person name="van Verk M.C."/>
            <person name="Dutilh B.E."/>
            <person name="Thompson C.C."/>
            <person name="Thompson F.L."/>
        </authorList>
    </citation>
    <scope>NUCLEOTIDE SEQUENCE [LARGE SCALE GENOMIC DNA]</scope>
    <source>
        <strain evidence="7 8">CCMR0081</strain>
    </source>
</reference>
<dbReference type="RefSeq" id="WP_163702892.1">
    <property type="nucleotide sequence ID" value="NZ_QXHD01000004.1"/>
</dbReference>
<proteinExistence type="predicted"/>
<evidence type="ECO:0000256" key="5">
    <source>
        <dbReference type="SAM" id="Phobius"/>
    </source>
</evidence>
<gene>
    <name evidence="7" type="ORF">DXZ20_32640</name>
</gene>
<feature type="transmembrane region" description="Helical" evidence="5">
    <location>
        <begin position="110"/>
        <end position="129"/>
    </location>
</feature>
<feature type="transmembrane region" description="Helical" evidence="5">
    <location>
        <begin position="246"/>
        <end position="263"/>
    </location>
</feature>
<evidence type="ECO:0000256" key="1">
    <source>
        <dbReference type="ARBA" id="ARBA00004141"/>
    </source>
</evidence>
<feature type="transmembrane region" description="Helical" evidence="5">
    <location>
        <begin position="369"/>
        <end position="392"/>
    </location>
</feature>
<evidence type="ECO:0000259" key="6">
    <source>
        <dbReference type="Pfam" id="PF04932"/>
    </source>
</evidence>
<feature type="transmembrane region" description="Helical" evidence="5">
    <location>
        <begin position="428"/>
        <end position="446"/>
    </location>
</feature>
<feature type="transmembrane region" description="Helical" evidence="5">
    <location>
        <begin position="270"/>
        <end position="288"/>
    </location>
</feature>
<keyword evidence="3 5" id="KW-1133">Transmembrane helix</keyword>
<dbReference type="PANTHER" id="PTHR37422">
    <property type="entry name" value="TEICHURONIC ACID BIOSYNTHESIS PROTEIN TUAE"/>
    <property type="match status" value="1"/>
</dbReference>
<name>A0A6M0RX38_9CYAN</name>
<evidence type="ECO:0000256" key="4">
    <source>
        <dbReference type="ARBA" id="ARBA00023136"/>
    </source>
</evidence>
<feature type="transmembrane region" description="Helical" evidence="5">
    <location>
        <begin position="404"/>
        <end position="422"/>
    </location>
</feature>
<feature type="transmembrane region" description="Helical" evidence="5">
    <location>
        <begin position="199"/>
        <end position="217"/>
    </location>
</feature>
<dbReference type="EMBL" id="QXHD01000004">
    <property type="protein sequence ID" value="NEZ60311.1"/>
    <property type="molecule type" value="Genomic_DNA"/>
</dbReference>
<keyword evidence="2 5" id="KW-0812">Transmembrane</keyword>
<dbReference type="Pfam" id="PF04932">
    <property type="entry name" value="Wzy_C"/>
    <property type="match status" value="1"/>
</dbReference>
<dbReference type="InterPro" id="IPR007016">
    <property type="entry name" value="O-antigen_ligase-rel_domated"/>
</dbReference>
<evidence type="ECO:0000256" key="3">
    <source>
        <dbReference type="ARBA" id="ARBA00022989"/>
    </source>
</evidence>
<dbReference type="GO" id="GO:0016020">
    <property type="term" value="C:membrane"/>
    <property type="evidence" value="ECO:0007669"/>
    <property type="project" value="UniProtKB-SubCell"/>
</dbReference>
<evidence type="ECO:0000256" key="2">
    <source>
        <dbReference type="ARBA" id="ARBA00022692"/>
    </source>
</evidence>
<dbReference type="Proteomes" id="UP000481033">
    <property type="component" value="Unassembled WGS sequence"/>
</dbReference>
<feature type="domain" description="O-antigen ligase-related" evidence="6">
    <location>
        <begin position="231"/>
        <end position="377"/>
    </location>
</feature>
<dbReference type="InterPro" id="IPR011990">
    <property type="entry name" value="TPR-like_helical_dom_sf"/>
</dbReference>
<dbReference type="PANTHER" id="PTHR37422:SF23">
    <property type="entry name" value="TEICHURONIC ACID BIOSYNTHESIS PROTEIN TUAE"/>
    <property type="match status" value="1"/>
</dbReference>
<dbReference type="InterPro" id="IPR051533">
    <property type="entry name" value="WaaL-like"/>
</dbReference>
<organism evidence="7 8">
    <name type="scientific">Adonisia turfae CCMR0081</name>
    <dbReference type="NCBI Taxonomy" id="2292702"/>
    <lineage>
        <taxon>Bacteria</taxon>
        <taxon>Bacillati</taxon>
        <taxon>Cyanobacteriota</taxon>
        <taxon>Adonisia</taxon>
        <taxon>Adonisia turfae</taxon>
    </lineage>
</organism>
<feature type="transmembrane region" description="Helical" evidence="5">
    <location>
        <begin position="466"/>
        <end position="483"/>
    </location>
</feature>
<feature type="transmembrane region" description="Helical" evidence="5">
    <location>
        <begin position="141"/>
        <end position="159"/>
    </location>
</feature>
<sequence>MSTSPPESHTPSKIVSLRTEDGSLIGLLTVSLYILFTLLPSSHSLMVSWPWVAVWQVALLLPIVWLLWQLWFKPIDQFKLGSGLDWPVALLVVGLGVSTIFAEFPNQARWYAWAALGGIAALYALSGWLKTPQQAIRLLKFQAGLGIAFILVSLYLWLFQTYFPELERLAALEPYGVAQQFNFGVTSLRNWYPLGHQNYVAGYLVLILPLLFGLAIHDRGWQRWLWGIGCCLGLADLYTASSRGGLLALVVTVAIALVITLFRSQLPKRFVLPAGGLLLCLLIATTLGNSRVRRPLLALLQGRTNNSELGYRAITNVIGWRIGLDHPFTGAGPGSVLQLFQKYRPYWAGREAELHFQLHSTPAQLWAELGLWGVAALVSLVGLLGWSIWCWARQKDSVSFLSPSLIWSLMAGLFSYGLMGLTDYQLDTLPITGVLVVYLVVLVRGYGSHKGWISPASPQKVKLSKVLVGLGLGCVVAMNLWLIPVHRAWSIAKHGFDQLNRGNFDRFEQAITESHRLVPWEPYYSSMLAWALGDFSFQTTGASRAALRTASINWFETANSSAPYQEFGRSNLGWLLSQTNPSESVAMFANSAQLVPAKQRIFLGLGLALLRNNQPELAVDALVLELLRFPLQITSPIWQLGELGRVKETVFGELAKQYTELIELAGEASFRAYLKRQQGGLYWWQGNYTAATKRWEDFPTGQILIKLAQGDGVKAETLPENTVGRQAILAWLLPEQRRELIEQLLIKPRNDLPQFNVSLPNEEKIEQFLSSMEQAASFDDWLKNSKLIEQPRTQRVGFGALNRHIDGPLPLDYSPSIVNQPATMVFSGFLGAPSFFPALDHALQAKRQTLLSQIQIVG</sequence>
<protein>
    <submittedName>
        <fullName evidence="7">Polymerase</fullName>
    </submittedName>
</protein>
<feature type="transmembrane region" description="Helical" evidence="5">
    <location>
        <begin position="21"/>
        <end position="39"/>
    </location>
</feature>
<accession>A0A6M0RX38</accession>
<evidence type="ECO:0000313" key="8">
    <source>
        <dbReference type="Proteomes" id="UP000481033"/>
    </source>
</evidence>
<keyword evidence="8" id="KW-1185">Reference proteome</keyword>
<evidence type="ECO:0000313" key="7">
    <source>
        <dbReference type="EMBL" id="NEZ60311.1"/>
    </source>
</evidence>
<dbReference type="Gene3D" id="1.25.40.10">
    <property type="entry name" value="Tetratricopeptide repeat domain"/>
    <property type="match status" value="1"/>
</dbReference>
<comment type="caution">
    <text evidence="7">The sequence shown here is derived from an EMBL/GenBank/DDBJ whole genome shotgun (WGS) entry which is preliminary data.</text>
</comment>
<comment type="subcellular location">
    <subcellularLocation>
        <location evidence="1">Membrane</location>
        <topology evidence="1">Multi-pass membrane protein</topology>
    </subcellularLocation>
</comment>
<dbReference type="AlphaFoldDB" id="A0A6M0RX38"/>
<feature type="transmembrane region" description="Helical" evidence="5">
    <location>
        <begin position="224"/>
        <end position="240"/>
    </location>
</feature>
<keyword evidence="4 5" id="KW-0472">Membrane</keyword>